<dbReference type="InterPro" id="IPR007272">
    <property type="entry name" value="Sulf_transp_TsuA/YedE"/>
</dbReference>
<dbReference type="EMBL" id="DTQM01000122">
    <property type="protein sequence ID" value="HGC42883.1"/>
    <property type="molecule type" value="Genomic_DNA"/>
</dbReference>
<name>A0A8J4M699_9PROT</name>
<feature type="transmembrane region" description="Helical" evidence="1">
    <location>
        <begin position="41"/>
        <end position="60"/>
    </location>
</feature>
<reference evidence="2" key="1">
    <citation type="journal article" date="2020" name="mSystems">
        <title>Genome- and Community-Level Interaction Insights into Carbon Utilization and Element Cycling Functions of Hydrothermarchaeota in Hydrothermal Sediment.</title>
        <authorList>
            <person name="Zhou Z."/>
            <person name="Liu Y."/>
            <person name="Xu W."/>
            <person name="Pan J."/>
            <person name="Luo Z.H."/>
            <person name="Li M."/>
        </authorList>
    </citation>
    <scope>NUCLEOTIDE SEQUENCE</scope>
    <source>
        <strain evidence="2">SpSt-997</strain>
    </source>
</reference>
<accession>A0A8J4M699</accession>
<organism evidence="2">
    <name type="scientific">Acidicaldus sp</name>
    <dbReference type="NCBI Taxonomy" id="1872105"/>
    <lineage>
        <taxon>Bacteria</taxon>
        <taxon>Pseudomonadati</taxon>
        <taxon>Pseudomonadota</taxon>
        <taxon>Alphaproteobacteria</taxon>
        <taxon>Acetobacterales</taxon>
        <taxon>Acetobacteraceae</taxon>
        <taxon>Acidicaldus</taxon>
    </lineage>
</organism>
<gene>
    <name evidence="2" type="ORF">ENY07_06650</name>
</gene>
<feature type="transmembrane region" description="Helical" evidence="1">
    <location>
        <begin position="153"/>
        <end position="171"/>
    </location>
</feature>
<protein>
    <recommendedName>
        <fullName evidence="3">Sulphur transport domain-containing protein</fullName>
    </recommendedName>
</protein>
<evidence type="ECO:0008006" key="3">
    <source>
        <dbReference type="Google" id="ProtNLM"/>
    </source>
</evidence>
<dbReference type="Pfam" id="PF04143">
    <property type="entry name" value="Sulf_transp"/>
    <property type="match status" value="1"/>
</dbReference>
<proteinExistence type="predicted"/>
<evidence type="ECO:0000313" key="2">
    <source>
        <dbReference type="EMBL" id="HGC42883.1"/>
    </source>
</evidence>
<evidence type="ECO:0000256" key="1">
    <source>
        <dbReference type="SAM" id="Phobius"/>
    </source>
</evidence>
<keyword evidence="1" id="KW-0472">Membrane</keyword>
<comment type="caution">
    <text evidence="2">The sequence shown here is derived from an EMBL/GenBank/DDBJ whole genome shotgun (WGS) entry which is preliminary data.</text>
</comment>
<sequence length="175" mass="17985">MLAALAVGLVFGAVMQAGSTYQCDCALVRTPWRQSALPRALLSAIGLGMILIYSGAWLGLVHFHVKAFYPMGIALGALIFGAGVGVLGYCPGTLPIAIAERRGDGFAGLIGGVLAGTGFTAFASIWAHSPWHGPTFSVERLGPALGLTGASEVLFAYLIGGALLIAACTLGRRRP</sequence>
<feature type="transmembrane region" description="Helical" evidence="1">
    <location>
        <begin position="67"/>
        <end position="89"/>
    </location>
</feature>
<keyword evidence="1" id="KW-1133">Transmembrane helix</keyword>
<dbReference type="AlphaFoldDB" id="A0A8J4M699"/>
<keyword evidence="1" id="KW-0812">Transmembrane</keyword>